<sequence length="73" mass="8532">MQISSRSSSGGTAKERGAEMRMIEEVRSKKCEEKEKRKEKKNYSLKWKCSRDEKQKDETESEAGVCGREKDVW</sequence>
<evidence type="ECO:0000256" key="1">
    <source>
        <dbReference type="SAM" id="MobiDB-lite"/>
    </source>
</evidence>
<name>A0A915Q7W8_9BILA</name>
<keyword evidence="2" id="KW-1185">Reference proteome</keyword>
<feature type="compositionally biased region" description="Basic and acidic residues" evidence="1">
    <location>
        <begin position="49"/>
        <end position="58"/>
    </location>
</feature>
<dbReference type="WBParaSite" id="sdigi.contig885.g9947.t1">
    <property type="protein sequence ID" value="sdigi.contig885.g9947.t1"/>
    <property type="gene ID" value="sdigi.contig885.g9947"/>
</dbReference>
<dbReference type="AlphaFoldDB" id="A0A915Q7W8"/>
<feature type="compositionally biased region" description="Polar residues" evidence="1">
    <location>
        <begin position="1"/>
        <end position="11"/>
    </location>
</feature>
<evidence type="ECO:0000313" key="3">
    <source>
        <dbReference type="WBParaSite" id="sdigi.contig885.g9947.t1"/>
    </source>
</evidence>
<proteinExistence type="predicted"/>
<organism evidence="2 3">
    <name type="scientific">Setaria digitata</name>
    <dbReference type="NCBI Taxonomy" id="48799"/>
    <lineage>
        <taxon>Eukaryota</taxon>
        <taxon>Metazoa</taxon>
        <taxon>Ecdysozoa</taxon>
        <taxon>Nematoda</taxon>
        <taxon>Chromadorea</taxon>
        <taxon>Rhabditida</taxon>
        <taxon>Spirurina</taxon>
        <taxon>Spiruromorpha</taxon>
        <taxon>Filarioidea</taxon>
        <taxon>Setariidae</taxon>
        <taxon>Setaria</taxon>
    </lineage>
</organism>
<accession>A0A915Q7W8</accession>
<reference evidence="3" key="1">
    <citation type="submission" date="2022-11" db="UniProtKB">
        <authorList>
            <consortium name="WormBaseParasite"/>
        </authorList>
    </citation>
    <scope>IDENTIFICATION</scope>
</reference>
<feature type="region of interest" description="Disordered" evidence="1">
    <location>
        <begin position="1"/>
        <end position="73"/>
    </location>
</feature>
<protein>
    <submittedName>
        <fullName evidence="3">Uncharacterized protein</fullName>
    </submittedName>
</protein>
<feature type="compositionally biased region" description="Basic and acidic residues" evidence="1">
    <location>
        <begin position="13"/>
        <end position="36"/>
    </location>
</feature>
<evidence type="ECO:0000313" key="2">
    <source>
        <dbReference type="Proteomes" id="UP000887581"/>
    </source>
</evidence>
<dbReference type="Proteomes" id="UP000887581">
    <property type="component" value="Unplaced"/>
</dbReference>